<reference evidence="4 5" key="1">
    <citation type="submission" date="2019-10" db="EMBL/GenBank/DDBJ databases">
        <title>Draft Genome Assembly of Rhodococcus zopfii DSM44189.</title>
        <authorList>
            <person name="Sutton J.M."/>
            <person name="Akob D.M."/>
            <person name="Bushman T.J."/>
        </authorList>
    </citation>
    <scope>NUCLEOTIDE SEQUENCE [LARGE SCALE GENOMIC DNA]</scope>
    <source>
        <strain evidence="4 5">DSM 44189</strain>
    </source>
</reference>
<evidence type="ECO:0000313" key="5">
    <source>
        <dbReference type="Proteomes" id="UP001275440"/>
    </source>
</evidence>
<dbReference type="Proteomes" id="UP001275440">
    <property type="component" value="Unassembled WGS sequence"/>
</dbReference>
<feature type="compositionally biased region" description="Low complexity" evidence="1">
    <location>
        <begin position="43"/>
        <end position="53"/>
    </location>
</feature>
<evidence type="ECO:0000256" key="2">
    <source>
        <dbReference type="SAM" id="Phobius"/>
    </source>
</evidence>
<feature type="region of interest" description="Disordered" evidence="1">
    <location>
        <begin position="1"/>
        <end position="185"/>
    </location>
</feature>
<name>A0ABU3WNE8_9NOCA</name>
<organism evidence="4 5">
    <name type="scientific">Rhodococcus zopfii</name>
    <dbReference type="NCBI Taxonomy" id="43772"/>
    <lineage>
        <taxon>Bacteria</taxon>
        <taxon>Bacillati</taxon>
        <taxon>Actinomycetota</taxon>
        <taxon>Actinomycetes</taxon>
        <taxon>Mycobacteriales</taxon>
        <taxon>Nocardiaceae</taxon>
        <taxon>Rhodococcus</taxon>
    </lineage>
</organism>
<feature type="compositionally biased region" description="Pro residues" evidence="1">
    <location>
        <begin position="158"/>
        <end position="179"/>
    </location>
</feature>
<protein>
    <submittedName>
        <fullName evidence="4">DUF4333 domain-containing protein</fullName>
    </submittedName>
</protein>
<comment type="caution">
    <text evidence="4">The sequence shown here is derived from an EMBL/GenBank/DDBJ whole genome shotgun (WGS) entry which is preliminary data.</text>
</comment>
<evidence type="ECO:0000313" key="4">
    <source>
        <dbReference type="EMBL" id="MDV2475490.1"/>
    </source>
</evidence>
<feature type="domain" description="DUF4333" evidence="3">
    <location>
        <begin position="206"/>
        <end position="278"/>
    </location>
</feature>
<keyword evidence="2" id="KW-0472">Membrane</keyword>
<gene>
    <name evidence="4" type="ORF">F8M49_08910</name>
</gene>
<dbReference type="InterPro" id="IPR025637">
    <property type="entry name" value="DUF4333"/>
</dbReference>
<sequence>MNGPNEPQDQSGNAAGQEPTQQWARPGSAAEGAAPTQAFDASAAGQAPQWGQQPGPGGGADPHGGQVQQQWGQPGQQWGQQPPGGQQQWAQPQQQWGQQPAPAQQQWGQAQPGPQWGQGAPAAGQPWGQAGQPPAGQWGRPAPGQQQWAQPQAGPQPWGQPQPGQPQPGQPWGQPPAGPQQPKSKKPLILGLGALALVVILGIIGVLVVTSLGSKTLDAAAAEAGVAKVLTQSYGATEVGDVSCPDGQKVEPGNSFDCTVTVDGQHRSVTLTFTDDQGTYEVSRPN</sequence>
<dbReference type="EMBL" id="WBMO01000001">
    <property type="protein sequence ID" value="MDV2475490.1"/>
    <property type="molecule type" value="Genomic_DNA"/>
</dbReference>
<dbReference type="Pfam" id="PF14230">
    <property type="entry name" value="DUF4333"/>
    <property type="match status" value="1"/>
</dbReference>
<evidence type="ECO:0000256" key="1">
    <source>
        <dbReference type="SAM" id="MobiDB-lite"/>
    </source>
</evidence>
<feature type="transmembrane region" description="Helical" evidence="2">
    <location>
        <begin position="188"/>
        <end position="209"/>
    </location>
</feature>
<feature type="compositionally biased region" description="Low complexity" evidence="1">
    <location>
        <begin position="63"/>
        <end position="157"/>
    </location>
</feature>
<keyword evidence="2" id="KW-1133">Transmembrane helix</keyword>
<keyword evidence="5" id="KW-1185">Reference proteome</keyword>
<proteinExistence type="predicted"/>
<keyword evidence="2" id="KW-0812">Transmembrane</keyword>
<feature type="compositionally biased region" description="Polar residues" evidence="1">
    <location>
        <begin position="1"/>
        <end position="23"/>
    </location>
</feature>
<evidence type="ECO:0000259" key="3">
    <source>
        <dbReference type="Pfam" id="PF14230"/>
    </source>
</evidence>
<accession>A0ABU3WNE8</accession>